<dbReference type="EMBL" id="VUJU01006818">
    <property type="protein sequence ID" value="KAF0747513.1"/>
    <property type="molecule type" value="Genomic_DNA"/>
</dbReference>
<feature type="compositionally biased region" description="Polar residues" evidence="3">
    <location>
        <begin position="10"/>
        <end position="39"/>
    </location>
</feature>
<dbReference type="InterPro" id="IPR003961">
    <property type="entry name" value="FN3_dom"/>
</dbReference>
<evidence type="ECO:0000256" key="1">
    <source>
        <dbReference type="ARBA" id="ARBA00022441"/>
    </source>
</evidence>
<name>A0A6G0Y256_APHCR</name>
<feature type="coiled-coil region" evidence="2">
    <location>
        <begin position="233"/>
        <end position="260"/>
    </location>
</feature>
<dbReference type="InterPro" id="IPR036116">
    <property type="entry name" value="FN3_sf"/>
</dbReference>
<dbReference type="PANTHER" id="PTHR46003">
    <property type="entry name" value="HOST CELL FACTOR"/>
    <property type="match status" value="1"/>
</dbReference>
<dbReference type="PANTHER" id="PTHR46003:SF1">
    <property type="entry name" value="HOST CELL FACTOR"/>
    <property type="match status" value="1"/>
</dbReference>
<feature type="region of interest" description="Disordered" evidence="3">
    <location>
        <begin position="498"/>
        <end position="529"/>
    </location>
</feature>
<protein>
    <submittedName>
        <fullName evidence="5">Host cell factor 1-like</fullName>
    </submittedName>
</protein>
<evidence type="ECO:0000256" key="2">
    <source>
        <dbReference type="SAM" id="Coils"/>
    </source>
</evidence>
<dbReference type="InterPro" id="IPR013783">
    <property type="entry name" value="Ig-like_fold"/>
</dbReference>
<feature type="compositionally biased region" description="Basic and acidic residues" evidence="3">
    <location>
        <begin position="71"/>
        <end position="96"/>
    </location>
</feature>
<dbReference type="OrthoDB" id="10001928at2759"/>
<keyword evidence="1" id="KW-0880">Kelch repeat</keyword>
<feature type="region of interest" description="Disordered" evidence="3">
    <location>
        <begin position="1"/>
        <end position="99"/>
    </location>
</feature>
<dbReference type="GO" id="GO:0006338">
    <property type="term" value="P:chromatin remodeling"/>
    <property type="evidence" value="ECO:0007669"/>
    <property type="project" value="TreeGrafter"/>
</dbReference>
<evidence type="ECO:0000256" key="3">
    <source>
        <dbReference type="SAM" id="MobiDB-lite"/>
    </source>
</evidence>
<evidence type="ECO:0000313" key="6">
    <source>
        <dbReference type="Proteomes" id="UP000478052"/>
    </source>
</evidence>
<sequence>MDDKDVIDNSAKTETIESESNNSDQLTTVESKNEPSTVDQENKESITKPEPPEPAPALASEPEPEQISTESTDKVKEPEKLELVADKTSEDVEKVENTTTVVSNPIQQDSVVDQPAPVSEQLLTTSDNLLESAVSTQNNLIEPTQDQIVPVSQESLIKDSQQVIPVTSVTDSALNNDLKLEDNGVDLDQQSVLSMKDSELKDLVMRELSEFLTDEPSQNVGPTLLEIKSELIKNDDQIKIENLENSLSKVEKTDQKEEKKSENDIADALSTLATAALNQAPPTNGTAEGVISKSVQPTVQVKQEGPAWCDVGVIKGTTCLVKQFYSTSTTDEHENTSLDHLPDYTHKLKIDIQPGTAYKLRIAAINTCGRGEWSEISAFKTCLPGYPGAPSAIKITKAPDGASLTWEAPPTSSGKILEYSVCLAIKSAKDIPHQSPKPTSTNLNFVRVYCGPHNAAVVSHESLGAALIDRTNKPAIIFRIAAKNEKGYGPATQVRWLQDSNVPGSNKNPSMKREKSVNLLTGVPKRPKM</sequence>
<dbReference type="GO" id="GO:0035097">
    <property type="term" value="C:histone methyltransferase complex"/>
    <property type="evidence" value="ECO:0007669"/>
    <property type="project" value="TreeGrafter"/>
</dbReference>
<keyword evidence="2" id="KW-0175">Coiled coil</keyword>
<feature type="domain" description="Fibronectin type-III" evidence="4">
    <location>
        <begin position="281"/>
        <end position="384"/>
    </location>
</feature>
<dbReference type="CDD" id="cd00063">
    <property type="entry name" value="FN3"/>
    <property type="match status" value="1"/>
</dbReference>
<feature type="compositionally biased region" description="Basic and acidic residues" evidence="3">
    <location>
        <begin position="40"/>
        <end position="51"/>
    </location>
</feature>
<feature type="compositionally biased region" description="Polar residues" evidence="3">
    <location>
        <begin position="498"/>
        <end position="509"/>
    </location>
</feature>
<dbReference type="AlphaFoldDB" id="A0A6G0Y256"/>
<evidence type="ECO:0000313" key="5">
    <source>
        <dbReference type="EMBL" id="KAF0747513.1"/>
    </source>
</evidence>
<gene>
    <name evidence="5" type="ORF">FWK35_00030227</name>
</gene>
<keyword evidence="6" id="KW-1185">Reference proteome</keyword>
<dbReference type="SUPFAM" id="SSF49265">
    <property type="entry name" value="Fibronectin type III"/>
    <property type="match status" value="1"/>
</dbReference>
<dbReference type="Gene3D" id="2.60.40.10">
    <property type="entry name" value="Immunoglobulins"/>
    <property type="match status" value="2"/>
</dbReference>
<dbReference type="GO" id="GO:0003713">
    <property type="term" value="F:transcription coactivator activity"/>
    <property type="evidence" value="ECO:0007669"/>
    <property type="project" value="TreeGrafter"/>
</dbReference>
<dbReference type="PROSITE" id="PS50853">
    <property type="entry name" value="FN3"/>
    <property type="match status" value="1"/>
</dbReference>
<reference evidence="5 6" key="1">
    <citation type="submission" date="2019-08" db="EMBL/GenBank/DDBJ databases">
        <title>Whole genome of Aphis craccivora.</title>
        <authorList>
            <person name="Voronova N.V."/>
            <person name="Shulinski R.S."/>
            <person name="Bandarenka Y.V."/>
            <person name="Zhorov D.G."/>
            <person name="Warner D."/>
        </authorList>
    </citation>
    <scope>NUCLEOTIDE SEQUENCE [LARGE SCALE GENOMIC DNA]</scope>
    <source>
        <strain evidence="5">180601</strain>
        <tissue evidence="5">Whole Body</tissue>
    </source>
</reference>
<evidence type="ECO:0000259" key="4">
    <source>
        <dbReference type="PROSITE" id="PS50853"/>
    </source>
</evidence>
<comment type="caution">
    <text evidence="5">The sequence shown here is derived from an EMBL/GenBank/DDBJ whole genome shotgun (WGS) entry which is preliminary data.</text>
</comment>
<dbReference type="Proteomes" id="UP000478052">
    <property type="component" value="Unassembled WGS sequence"/>
</dbReference>
<dbReference type="InterPro" id="IPR043536">
    <property type="entry name" value="HCF1/2"/>
</dbReference>
<accession>A0A6G0Y256</accession>
<organism evidence="5 6">
    <name type="scientific">Aphis craccivora</name>
    <name type="common">Cowpea aphid</name>
    <dbReference type="NCBI Taxonomy" id="307492"/>
    <lineage>
        <taxon>Eukaryota</taxon>
        <taxon>Metazoa</taxon>
        <taxon>Ecdysozoa</taxon>
        <taxon>Arthropoda</taxon>
        <taxon>Hexapoda</taxon>
        <taxon>Insecta</taxon>
        <taxon>Pterygota</taxon>
        <taxon>Neoptera</taxon>
        <taxon>Paraneoptera</taxon>
        <taxon>Hemiptera</taxon>
        <taxon>Sternorrhyncha</taxon>
        <taxon>Aphidomorpha</taxon>
        <taxon>Aphidoidea</taxon>
        <taxon>Aphididae</taxon>
        <taxon>Aphidini</taxon>
        <taxon>Aphis</taxon>
        <taxon>Aphis</taxon>
    </lineage>
</organism>
<proteinExistence type="predicted"/>